<evidence type="ECO:0000313" key="3">
    <source>
        <dbReference type="WBParaSite" id="ALUE_0001147401-mRNA-1"/>
    </source>
</evidence>
<organism evidence="2 3">
    <name type="scientific">Ascaris lumbricoides</name>
    <name type="common">Giant roundworm</name>
    <dbReference type="NCBI Taxonomy" id="6252"/>
    <lineage>
        <taxon>Eukaryota</taxon>
        <taxon>Metazoa</taxon>
        <taxon>Ecdysozoa</taxon>
        <taxon>Nematoda</taxon>
        <taxon>Chromadorea</taxon>
        <taxon>Rhabditida</taxon>
        <taxon>Spirurina</taxon>
        <taxon>Ascaridomorpha</taxon>
        <taxon>Ascaridoidea</taxon>
        <taxon>Ascarididae</taxon>
        <taxon>Ascaris</taxon>
    </lineage>
</organism>
<dbReference type="Proteomes" id="UP000036681">
    <property type="component" value="Unplaced"/>
</dbReference>
<evidence type="ECO:0000313" key="2">
    <source>
        <dbReference type="Proteomes" id="UP000036681"/>
    </source>
</evidence>
<evidence type="ECO:0000256" key="1">
    <source>
        <dbReference type="SAM" id="MobiDB-lite"/>
    </source>
</evidence>
<keyword evidence="2" id="KW-1185">Reference proteome</keyword>
<feature type="region of interest" description="Disordered" evidence="1">
    <location>
        <begin position="41"/>
        <end position="65"/>
    </location>
</feature>
<proteinExistence type="predicted"/>
<dbReference type="AlphaFoldDB" id="A0A0M3I423"/>
<sequence length="172" mass="19378">MPITSLTSQYQQITVTQQFYNRVEGLMPAVNSYSSQESIQFRMGSSDGGGDTGRDDVRGRRAFSDVPKNGASMEAAVASTKAWLCTCRRHCTDWVPRLHGAYILDLYIPPQLRLRRTRRDAEVSEVVSFVPYNGMRRHLTTHGRGSVVPHDALAKDFKYRRQTSTTSYGSLL</sequence>
<feature type="compositionally biased region" description="Basic and acidic residues" evidence="1">
    <location>
        <begin position="52"/>
        <end position="63"/>
    </location>
</feature>
<dbReference type="WBParaSite" id="ALUE_0001147401-mRNA-1">
    <property type="protein sequence ID" value="ALUE_0001147401-mRNA-1"/>
    <property type="gene ID" value="ALUE_0001147401"/>
</dbReference>
<protein>
    <submittedName>
        <fullName evidence="3">Uncharacterized protein</fullName>
    </submittedName>
</protein>
<name>A0A0M3I423_ASCLU</name>
<accession>A0A0M3I423</accession>
<reference evidence="3" key="1">
    <citation type="submission" date="2017-02" db="UniProtKB">
        <authorList>
            <consortium name="WormBaseParasite"/>
        </authorList>
    </citation>
    <scope>IDENTIFICATION</scope>
</reference>